<evidence type="ECO:0000313" key="3">
    <source>
        <dbReference type="EMBL" id="MFA9193707.1"/>
    </source>
</evidence>
<feature type="domain" description="Activator of Hsp90 ATPase homologue 1/2-like C-terminal" evidence="2">
    <location>
        <begin position="9"/>
        <end position="132"/>
    </location>
</feature>
<dbReference type="RefSeq" id="WP_373390865.1">
    <property type="nucleotide sequence ID" value="NZ_JBCFQJ010000002.1"/>
</dbReference>
<name>A0ABV4THZ8_9FLAO</name>
<evidence type="ECO:0000259" key="2">
    <source>
        <dbReference type="Pfam" id="PF08327"/>
    </source>
</evidence>
<dbReference type="CDD" id="cd08897">
    <property type="entry name" value="SRPBCC_CalC_Aha1-like_4"/>
    <property type="match status" value="1"/>
</dbReference>
<dbReference type="Pfam" id="PF08327">
    <property type="entry name" value="AHSA1"/>
    <property type="match status" value="1"/>
</dbReference>
<dbReference type="InterPro" id="IPR023393">
    <property type="entry name" value="START-like_dom_sf"/>
</dbReference>
<accession>A0ABV4THZ8</accession>
<organism evidence="3 4">
    <name type="scientific">Flavobacterium magnesitis</name>
    <dbReference type="NCBI Taxonomy" id="3138077"/>
    <lineage>
        <taxon>Bacteria</taxon>
        <taxon>Pseudomonadati</taxon>
        <taxon>Bacteroidota</taxon>
        <taxon>Flavobacteriia</taxon>
        <taxon>Flavobacteriales</taxon>
        <taxon>Flavobacteriaceae</taxon>
        <taxon>Flavobacterium</taxon>
    </lineage>
</organism>
<keyword evidence="4" id="KW-1185">Reference proteome</keyword>
<evidence type="ECO:0000313" key="4">
    <source>
        <dbReference type="Proteomes" id="UP001574170"/>
    </source>
</evidence>
<sequence>MITIKTTVNASISKVWEFWTLPEHITKWSFASPDWHTPYAENDLKTGGKFKSTMAAKDGSMSFDFEGEYTLVKPNEAIEYVMADGRKVEIAFKETSSGVEIIENFDPEAENSEEMQRGGWQAILDNFKKYVESSI</sequence>
<gene>
    <name evidence="3" type="ORF">AAGV33_04760</name>
</gene>
<comment type="similarity">
    <text evidence="1">Belongs to the AHA1 family.</text>
</comment>
<dbReference type="EMBL" id="JBCFQK010000004">
    <property type="protein sequence ID" value="MFA9193707.1"/>
    <property type="molecule type" value="Genomic_DNA"/>
</dbReference>
<proteinExistence type="inferred from homology"/>
<dbReference type="Proteomes" id="UP001574170">
    <property type="component" value="Unassembled WGS sequence"/>
</dbReference>
<dbReference type="Gene3D" id="3.30.530.20">
    <property type="match status" value="1"/>
</dbReference>
<reference evidence="3 4" key="1">
    <citation type="submission" date="2024-04" db="EMBL/GenBank/DDBJ databases">
        <title>New Clade of Flavobacterium.</title>
        <authorList>
            <person name="Matos L."/>
            <person name="Proenca D.N."/>
            <person name="Fransisco R.M."/>
            <person name="Chung A.P."/>
            <person name="Maccario L."/>
            <person name="Sorensen S.J."/>
            <person name="Morais P.V."/>
        </authorList>
    </citation>
    <scope>NUCLEOTIDE SEQUENCE [LARGE SCALE GENOMIC DNA]</scope>
    <source>
        <strain evidence="3 4">FBOR7N2.3</strain>
    </source>
</reference>
<protein>
    <submittedName>
        <fullName evidence="3">SRPBCC family protein</fullName>
    </submittedName>
</protein>
<dbReference type="InterPro" id="IPR013538">
    <property type="entry name" value="ASHA1/2-like_C"/>
</dbReference>
<evidence type="ECO:0000256" key="1">
    <source>
        <dbReference type="ARBA" id="ARBA00006817"/>
    </source>
</evidence>
<dbReference type="SUPFAM" id="SSF55961">
    <property type="entry name" value="Bet v1-like"/>
    <property type="match status" value="1"/>
</dbReference>
<comment type="caution">
    <text evidence="3">The sequence shown here is derived from an EMBL/GenBank/DDBJ whole genome shotgun (WGS) entry which is preliminary data.</text>
</comment>